<comment type="caution">
    <text evidence="1">The sequence shown here is derived from an EMBL/GenBank/DDBJ whole genome shotgun (WGS) entry which is preliminary data.</text>
</comment>
<evidence type="ECO:0000313" key="2">
    <source>
        <dbReference type="Proteomes" id="UP000443353"/>
    </source>
</evidence>
<organism evidence="1 2">
    <name type="scientific">Massilia cellulosiltytica</name>
    <dbReference type="NCBI Taxonomy" id="2683234"/>
    <lineage>
        <taxon>Bacteria</taxon>
        <taxon>Pseudomonadati</taxon>
        <taxon>Pseudomonadota</taxon>
        <taxon>Betaproteobacteria</taxon>
        <taxon>Burkholderiales</taxon>
        <taxon>Oxalobacteraceae</taxon>
        <taxon>Telluria group</taxon>
        <taxon>Massilia</taxon>
    </lineage>
</organism>
<name>A0A7X3KBC9_9BURK</name>
<sequence>MSNRTATAGKKAAAVIEAFLATHPRPSPKQWRELTLMHPQYATQIAETSLLLAEGDSEEAVPFDLELFNATRSAMLTEVAKNANTVSEAKAALKQCRGPAARKFASQIGLGDRDELLNQIVSGEVSAPYVLVKRLAAKLHVQFVALAEVFLLNSQAHPAQSFKADGKPQVNIQPASWEGAIRAAGITGEEAARLLQLENEIE</sequence>
<dbReference type="EMBL" id="WSES01000012">
    <property type="protein sequence ID" value="MVW64250.1"/>
    <property type="molecule type" value="Genomic_DNA"/>
</dbReference>
<evidence type="ECO:0000313" key="1">
    <source>
        <dbReference type="EMBL" id="MVW64250.1"/>
    </source>
</evidence>
<dbReference type="AlphaFoldDB" id="A0A7X3KBC9"/>
<protein>
    <submittedName>
        <fullName evidence="1">Uncharacterized protein</fullName>
    </submittedName>
</protein>
<gene>
    <name evidence="1" type="ORF">GPY61_30425</name>
</gene>
<reference evidence="1 2" key="1">
    <citation type="submission" date="2019-12" db="EMBL/GenBank/DDBJ databases">
        <authorList>
            <person name="Li C."/>
            <person name="Zhao J."/>
        </authorList>
    </citation>
    <scope>NUCLEOTIDE SEQUENCE [LARGE SCALE GENOMIC DNA]</scope>
    <source>
        <strain evidence="1 2">NEAU-DD11</strain>
    </source>
</reference>
<keyword evidence="2" id="KW-1185">Reference proteome</keyword>
<accession>A0A7X3KBC9</accession>
<proteinExistence type="predicted"/>
<dbReference type="RefSeq" id="WP_160410764.1">
    <property type="nucleotide sequence ID" value="NZ_WSES01000012.1"/>
</dbReference>
<dbReference type="Proteomes" id="UP000443353">
    <property type="component" value="Unassembled WGS sequence"/>
</dbReference>